<dbReference type="PROSITE" id="PS50005">
    <property type="entry name" value="TPR"/>
    <property type="match status" value="2"/>
</dbReference>
<feature type="repeat" description="TPR" evidence="2">
    <location>
        <begin position="456"/>
        <end position="489"/>
    </location>
</feature>
<evidence type="ECO:0000256" key="1">
    <source>
        <dbReference type="ARBA" id="ARBA00022803"/>
    </source>
</evidence>
<keyword evidence="4" id="KW-1185">Reference proteome</keyword>
<dbReference type="EMBL" id="JAFCIX010000380">
    <property type="protein sequence ID" value="KAH6592356.1"/>
    <property type="molecule type" value="Genomic_DNA"/>
</dbReference>
<protein>
    <recommendedName>
        <fullName evidence="5">Anaphase-promoting complex subunit 7</fullName>
    </recommendedName>
</protein>
<evidence type="ECO:0000313" key="4">
    <source>
        <dbReference type="Proteomes" id="UP001648503"/>
    </source>
</evidence>
<dbReference type="Proteomes" id="UP001648503">
    <property type="component" value="Unassembled WGS sequence"/>
</dbReference>
<dbReference type="PROSITE" id="PS50293">
    <property type="entry name" value="TPR_REGION"/>
    <property type="match status" value="1"/>
</dbReference>
<dbReference type="SUPFAM" id="SSF48452">
    <property type="entry name" value="TPR-like"/>
    <property type="match status" value="1"/>
</dbReference>
<gene>
    <name evidence="3" type="ORF">BASA50_008140</name>
</gene>
<dbReference type="InterPro" id="IPR019734">
    <property type="entry name" value="TPR_rpt"/>
</dbReference>
<keyword evidence="1 2" id="KW-0802">TPR repeat</keyword>
<dbReference type="PANTHER" id="PTHR12558">
    <property type="entry name" value="CELL DIVISION CYCLE 16,23,27"/>
    <property type="match status" value="1"/>
</dbReference>
<dbReference type="SMART" id="SM00028">
    <property type="entry name" value="TPR"/>
    <property type="match status" value="5"/>
</dbReference>
<reference evidence="3 4" key="1">
    <citation type="submission" date="2021-02" db="EMBL/GenBank/DDBJ databases">
        <title>Variation within the Batrachochytrium salamandrivorans European outbreak.</title>
        <authorList>
            <person name="Kelly M."/>
            <person name="Pasmans F."/>
            <person name="Shea T.P."/>
            <person name="Munoz J.F."/>
            <person name="Carranza S."/>
            <person name="Cuomo C.A."/>
            <person name="Martel A."/>
        </authorList>
    </citation>
    <scope>NUCLEOTIDE SEQUENCE [LARGE SCALE GENOMIC DNA]</scope>
    <source>
        <strain evidence="3 4">AMFP18/2</strain>
    </source>
</reference>
<organism evidence="3 4">
    <name type="scientific">Batrachochytrium salamandrivorans</name>
    <dbReference type="NCBI Taxonomy" id="1357716"/>
    <lineage>
        <taxon>Eukaryota</taxon>
        <taxon>Fungi</taxon>
        <taxon>Fungi incertae sedis</taxon>
        <taxon>Chytridiomycota</taxon>
        <taxon>Chytridiomycota incertae sedis</taxon>
        <taxon>Chytridiomycetes</taxon>
        <taxon>Rhizophydiales</taxon>
        <taxon>Rhizophydiales incertae sedis</taxon>
        <taxon>Batrachochytrium</taxon>
    </lineage>
</organism>
<comment type="caution">
    <text evidence="3">The sequence shown here is derived from an EMBL/GenBank/DDBJ whole genome shotgun (WGS) entry which is preliminary data.</text>
</comment>
<dbReference type="Gene3D" id="1.25.40.10">
    <property type="entry name" value="Tetratricopeptide repeat domain"/>
    <property type="match status" value="3"/>
</dbReference>
<proteinExistence type="predicted"/>
<feature type="repeat" description="TPR" evidence="2">
    <location>
        <begin position="322"/>
        <end position="355"/>
    </location>
</feature>
<dbReference type="InterPro" id="IPR011990">
    <property type="entry name" value="TPR-like_helical_dom_sf"/>
</dbReference>
<evidence type="ECO:0000313" key="3">
    <source>
        <dbReference type="EMBL" id="KAH6592356.1"/>
    </source>
</evidence>
<accession>A0ABQ8F520</accession>
<evidence type="ECO:0008006" key="5">
    <source>
        <dbReference type="Google" id="ProtNLM"/>
    </source>
</evidence>
<dbReference type="Pfam" id="PF00515">
    <property type="entry name" value="TPR_1"/>
    <property type="match status" value="1"/>
</dbReference>
<dbReference type="PANTHER" id="PTHR12558:SF36">
    <property type="entry name" value="ANAPHASE-PROMOTING COMPLEX SUBUNIT 7"/>
    <property type="match status" value="1"/>
</dbReference>
<dbReference type="Pfam" id="PF13181">
    <property type="entry name" value="TPR_8"/>
    <property type="match status" value="1"/>
</dbReference>
<sequence>MDDAIQALKDARILASKGLYASAQIHASLLISTLSATAHRSRLSATLACEIYMLFADCLVAAKEYRRSLIYYENALQALNFPRGPKPMPAMLEFDLRLRYAQACIYVDENYQAKQLLEFIPVEKRTVQVWKLLVKIYETQDEIKNAIDGHKQILRFHPDAVESAIALLDHMIPLSEFESLLELSKTVWQFVRAHASSKRFEFRESFRIYADLETSHKYNITLLLGMLSSALDSDELEVVQPLVSKIKKVDGCVLQHMDRVASMYFYHGNQRALDIMVTECFRISDKLPEPWVVAARYSQLKNNIDMAIAYTSKALILSPRHLAALHTRGDLFHQKGQYQDAIKNFRTAYSISRDIKTYEGLVHCYSMSHCGEEAAFLAKEAVTLMPSCPRALSLVAFTLIDHISQEQGMSYLKRALAIRPTCIEALDVLCRFCERYNLSTCIPDLLEKYVHQPYSAVMYARLGSYYMKIKQYETALDHYNSALRINPDNELAKAGLESAERKIGGDEDEEEGEDIIAASGDLSIEALSDGDGSS</sequence>
<name>A0ABQ8F520_9FUNG</name>
<evidence type="ECO:0000256" key="2">
    <source>
        <dbReference type="PROSITE-ProRule" id="PRU00339"/>
    </source>
</evidence>